<gene>
    <name evidence="13" type="ORF">OFUS_LOCUS95</name>
</gene>
<dbReference type="SUPFAM" id="SSF57667">
    <property type="entry name" value="beta-beta-alpha zinc fingers"/>
    <property type="match status" value="2"/>
</dbReference>
<feature type="region of interest" description="Disordered" evidence="11">
    <location>
        <begin position="763"/>
        <end position="833"/>
    </location>
</feature>
<comment type="similarity">
    <text evidence="2">Belongs to the hunchback C2H2-type zinc-finger protein family.</text>
</comment>
<evidence type="ECO:0000259" key="12">
    <source>
        <dbReference type="PROSITE" id="PS50157"/>
    </source>
</evidence>
<dbReference type="InterPro" id="IPR036236">
    <property type="entry name" value="Znf_C2H2_sf"/>
</dbReference>
<evidence type="ECO:0000256" key="6">
    <source>
        <dbReference type="ARBA" id="ARBA00022771"/>
    </source>
</evidence>
<feature type="compositionally biased region" description="Low complexity" evidence="11">
    <location>
        <begin position="867"/>
        <end position="879"/>
    </location>
</feature>
<dbReference type="PANTHER" id="PTHR24403:SF109">
    <property type="entry name" value="ZINC FINGER PROTEIN 845-LIKE"/>
    <property type="match status" value="1"/>
</dbReference>
<evidence type="ECO:0000256" key="4">
    <source>
        <dbReference type="ARBA" id="ARBA00022723"/>
    </source>
</evidence>
<protein>
    <recommendedName>
        <fullName evidence="12">C2H2-type domain-containing protein</fullName>
    </recommendedName>
</protein>
<feature type="compositionally biased region" description="Polar residues" evidence="11">
    <location>
        <begin position="935"/>
        <end position="945"/>
    </location>
</feature>
<keyword evidence="9" id="KW-0539">Nucleus</keyword>
<evidence type="ECO:0000256" key="3">
    <source>
        <dbReference type="ARBA" id="ARBA00022473"/>
    </source>
</evidence>
<proteinExistence type="inferred from homology"/>
<dbReference type="AlphaFoldDB" id="A0A8S4MUF4"/>
<keyword evidence="8" id="KW-0238">DNA-binding</keyword>
<dbReference type="OrthoDB" id="10015593at2759"/>
<dbReference type="Pfam" id="PF00096">
    <property type="entry name" value="zf-C2H2"/>
    <property type="match status" value="1"/>
</dbReference>
<keyword evidence="3" id="KW-0217">Developmental protein</keyword>
<dbReference type="GO" id="GO:0000977">
    <property type="term" value="F:RNA polymerase II transcription regulatory region sequence-specific DNA binding"/>
    <property type="evidence" value="ECO:0007669"/>
    <property type="project" value="UniProtKB-ARBA"/>
</dbReference>
<feature type="region of interest" description="Disordered" evidence="11">
    <location>
        <begin position="534"/>
        <end position="555"/>
    </location>
</feature>
<evidence type="ECO:0000256" key="11">
    <source>
        <dbReference type="SAM" id="MobiDB-lite"/>
    </source>
</evidence>
<evidence type="ECO:0000256" key="9">
    <source>
        <dbReference type="ARBA" id="ARBA00023242"/>
    </source>
</evidence>
<dbReference type="PROSITE" id="PS00028">
    <property type="entry name" value="ZINC_FINGER_C2H2_1"/>
    <property type="match status" value="2"/>
</dbReference>
<organism evidence="13 14">
    <name type="scientific">Owenia fusiformis</name>
    <name type="common">Polychaete worm</name>
    <dbReference type="NCBI Taxonomy" id="6347"/>
    <lineage>
        <taxon>Eukaryota</taxon>
        <taxon>Metazoa</taxon>
        <taxon>Spiralia</taxon>
        <taxon>Lophotrochozoa</taxon>
        <taxon>Annelida</taxon>
        <taxon>Polychaeta</taxon>
        <taxon>Sedentaria</taxon>
        <taxon>Canalipalpata</taxon>
        <taxon>Sabellida</taxon>
        <taxon>Oweniida</taxon>
        <taxon>Oweniidae</taxon>
        <taxon>Owenia</taxon>
    </lineage>
</organism>
<dbReference type="GO" id="GO:0045944">
    <property type="term" value="P:positive regulation of transcription by RNA polymerase II"/>
    <property type="evidence" value="ECO:0007669"/>
    <property type="project" value="TreeGrafter"/>
</dbReference>
<feature type="domain" description="C2H2-type" evidence="12">
    <location>
        <begin position="429"/>
        <end position="456"/>
    </location>
</feature>
<keyword evidence="5" id="KW-0677">Repeat</keyword>
<feature type="compositionally biased region" description="Low complexity" evidence="11">
    <location>
        <begin position="78"/>
        <end position="89"/>
    </location>
</feature>
<feature type="region of interest" description="Disordered" evidence="11">
    <location>
        <begin position="154"/>
        <end position="278"/>
    </location>
</feature>
<evidence type="ECO:0000256" key="7">
    <source>
        <dbReference type="ARBA" id="ARBA00022833"/>
    </source>
</evidence>
<keyword evidence="4" id="KW-0479">Metal-binding</keyword>
<feature type="region of interest" description="Disordered" evidence="11">
    <location>
        <begin position="681"/>
        <end position="721"/>
    </location>
</feature>
<dbReference type="GO" id="GO:0000122">
    <property type="term" value="P:negative regulation of transcription by RNA polymerase II"/>
    <property type="evidence" value="ECO:0007669"/>
    <property type="project" value="UniProtKB-ARBA"/>
</dbReference>
<feature type="region of interest" description="Disordered" evidence="11">
    <location>
        <begin position="858"/>
        <end position="965"/>
    </location>
</feature>
<feature type="region of interest" description="Disordered" evidence="11">
    <location>
        <begin position="48"/>
        <end position="91"/>
    </location>
</feature>
<evidence type="ECO:0000256" key="5">
    <source>
        <dbReference type="ARBA" id="ARBA00022737"/>
    </source>
</evidence>
<dbReference type="PROSITE" id="PS50157">
    <property type="entry name" value="ZINC_FINGER_C2H2_2"/>
    <property type="match status" value="4"/>
</dbReference>
<feature type="region of interest" description="Disordered" evidence="11">
    <location>
        <begin position="998"/>
        <end position="1027"/>
    </location>
</feature>
<dbReference type="GO" id="GO:0008270">
    <property type="term" value="F:zinc ion binding"/>
    <property type="evidence" value="ECO:0007669"/>
    <property type="project" value="UniProtKB-KW"/>
</dbReference>
<keyword evidence="7" id="KW-0862">Zinc</keyword>
<feature type="domain" description="C2H2-type" evidence="12">
    <location>
        <begin position="457"/>
        <end position="484"/>
    </location>
</feature>
<dbReference type="InterPro" id="IPR050688">
    <property type="entry name" value="Zinc_finger/UBP_domain"/>
</dbReference>
<accession>A0A8S4MUF4</accession>
<evidence type="ECO:0000256" key="8">
    <source>
        <dbReference type="ARBA" id="ARBA00023125"/>
    </source>
</evidence>
<sequence>MSFHGLSYDISDIRLNMGSSFGYAKSDAACQNQVFVIREIGMSSEGATTTEVNQGYPGNDFMHSSSSHSEHPHPQVSDPPSSNESMSPPELRAADDITSPVMENGDYQSPNPSAVYRAEARVFPNERASQVYNEIEQKLRADGVSTDHVVDNIEGSERQSESTEHDQSAENISYQKHDQSSEEIPYMKHAQSPNDNAYPKHDQSIDNVSYTKSDVPSNFSAEREAESPDLTSPLVMADQDRGGSPGMSYSSDTPHNHSMYDEDMMSEDSYTPPSSVGSAMQMNPSPGSMLSPRGPVGSPWNPEGQYPGVVPPGFQHMVPDATGKEIYYCHLCSYSGNSKFHFNSHMNSHFEHRCPHCDYTSRTEGRLKRHIKDFHSDDPPDSFSGQPRHIVRTPGRPKVFRCKQCEFTSVDKIEFWEHSRKHIKADKVLQCPKCPFVTEYKHHLEYHLRNHFGSKPFKCPKCNYSCVNKSMLNSHLKSHSNVYQYRCADCTYATKYCHSLKLHLRKYNHKPATVLTTDGSLPMDGSGDFNLVAKRGPPRGPRGMKSGQESKTPPQMPIPPAGLMNMPQMSKVVPPHMNARVGGMMPPFWNLMHMNGMAPPPLIPMPGMMHPSNEKMFAKLAASLPLKCTVCEFVGESRESLTEHMLKVHAAGENSDLLRMFNVSSDSLMEEAKKAAEMAIKTEPKDDGPTPMKQSPESMHHQASPRDGSSAPHLSPHAMYRSPPMEAMRHHLPSGITGLNSELESLARMTMQLTKAEPRARLPIPQLPPHMMQQQRSPAAPIQTPRPQTNSEAPLDLTAKPRDDEQPSPRQPHDDQPSPRYPHDMRHQQETYSSGDTSFAAHMLGLEGLKRARVEEKGGMSEGGAGFNSASSSGLASPPARKRSRKGKAYKLDTLCLRLQERGTNSPEASGDEEPQDAASASASHSSTSQTNTTIHASNQPSAISGSEAESDSKPANTSSDEPIDYNEIHNSLSQLNNESPEVGEKFNLAPRAATSIRNPLSIKNAPKEPSAEESAAEAAATEVKQHYDHRKSMIMRHKETEAPMNGHPHYPHTHPHLPPQHLQREPPSMGDVNQNLHMLLASSKFPNGFHPAKNGGRYECSFCHLAFLDCVMYTMHMGYHSNRDPFRCNMCGVHTKDKVEFFLHIARAAHA</sequence>
<feature type="compositionally biased region" description="Basic residues" evidence="11">
    <location>
        <begin position="880"/>
        <end position="889"/>
    </location>
</feature>
<comment type="caution">
    <text evidence="13">The sequence shown here is derived from an EMBL/GenBank/DDBJ whole genome shotgun (WGS) entry which is preliminary data.</text>
</comment>
<evidence type="ECO:0000313" key="13">
    <source>
        <dbReference type="EMBL" id="CAH1772315.1"/>
    </source>
</evidence>
<keyword evidence="14" id="KW-1185">Reference proteome</keyword>
<comment type="subcellular location">
    <subcellularLocation>
        <location evidence="1">Nucleus</location>
    </subcellularLocation>
</comment>
<reference evidence="13" key="1">
    <citation type="submission" date="2022-03" db="EMBL/GenBank/DDBJ databases">
        <authorList>
            <person name="Martin C."/>
        </authorList>
    </citation>
    <scope>NUCLEOTIDE SEQUENCE</scope>
</reference>
<dbReference type="InterPro" id="IPR013087">
    <property type="entry name" value="Znf_C2H2_type"/>
</dbReference>
<dbReference type="FunFam" id="3.30.160.60:FF:001482">
    <property type="entry name" value="Hunchback"/>
    <property type="match status" value="1"/>
</dbReference>
<dbReference type="EMBL" id="CAIIXF020000001">
    <property type="protein sequence ID" value="CAH1772315.1"/>
    <property type="molecule type" value="Genomic_DNA"/>
</dbReference>
<keyword evidence="6 10" id="KW-0863">Zinc-finger</keyword>
<feature type="compositionally biased region" description="Low complexity" evidence="11">
    <location>
        <begin position="918"/>
        <end position="934"/>
    </location>
</feature>
<feature type="compositionally biased region" description="Polar residues" evidence="11">
    <location>
        <begin position="205"/>
        <end position="220"/>
    </location>
</feature>
<evidence type="ECO:0000256" key="2">
    <source>
        <dbReference type="ARBA" id="ARBA00007746"/>
    </source>
</evidence>
<dbReference type="PANTHER" id="PTHR24403">
    <property type="entry name" value="ZINC FINGER PROTEIN"/>
    <property type="match status" value="1"/>
</dbReference>
<evidence type="ECO:0000313" key="14">
    <source>
        <dbReference type="Proteomes" id="UP000749559"/>
    </source>
</evidence>
<evidence type="ECO:0000256" key="1">
    <source>
        <dbReference type="ARBA" id="ARBA00004123"/>
    </source>
</evidence>
<dbReference type="SMART" id="SM00355">
    <property type="entry name" value="ZnF_C2H2"/>
    <property type="match status" value="9"/>
</dbReference>
<dbReference type="Gene3D" id="3.30.160.60">
    <property type="entry name" value="Classic Zinc Finger"/>
    <property type="match status" value="4"/>
</dbReference>
<name>A0A8S4MUF4_OWEFU</name>
<dbReference type="FunFam" id="3.30.160.60:FF:001301">
    <property type="entry name" value="Blast:Protein hunchback"/>
    <property type="match status" value="1"/>
</dbReference>
<feature type="domain" description="C2H2-type" evidence="12">
    <location>
        <begin position="352"/>
        <end position="380"/>
    </location>
</feature>
<feature type="compositionally biased region" description="Basic and acidic residues" evidence="11">
    <location>
        <begin position="799"/>
        <end position="829"/>
    </location>
</feature>
<feature type="domain" description="C2H2-type" evidence="12">
    <location>
        <begin position="1099"/>
        <end position="1126"/>
    </location>
</feature>
<evidence type="ECO:0000256" key="10">
    <source>
        <dbReference type="PROSITE-ProRule" id="PRU00042"/>
    </source>
</evidence>
<dbReference type="GO" id="GO:0040034">
    <property type="term" value="P:regulation of development, heterochronic"/>
    <property type="evidence" value="ECO:0007669"/>
    <property type="project" value="UniProtKB-ARBA"/>
</dbReference>
<dbReference type="GO" id="GO:0005634">
    <property type="term" value="C:nucleus"/>
    <property type="evidence" value="ECO:0007669"/>
    <property type="project" value="UniProtKB-SubCell"/>
</dbReference>
<feature type="compositionally biased region" description="Polar residues" evidence="11">
    <location>
        <begin position="268"/>
        <end position="278"/>
    </location>
</feature>
<dbReference type="Proteomes" id="UP000749559">
    <property type="component" value="Unassembled WGS sequence"/>
</dbReference>
<feature type="compositionally biased region" description="Basic and acidic residues" evidence="11">
    <location>
        <begin position="154"/>
        <end position="168"/>
    </location>
</feature>